<feature type="domain" description="Methyltransferase small" evidence="3">
    <location>
        <begin position="33"/>
        <end position="130"/>
    </location>
</feature>
<dbReference type="RefSeq" id="WP_244515853.1">
    <property type="nucleotide sequence ID" value="NZ_FNZV01000013.1"/>
</dbReference>
<sequence length="252" mass="27483">MTARPETCDAFLMGRVQLHQPERGYRAGVDPVLLAAATPAEQGETVLELGCGAGAASLCLNARVAGLEFVGVELQPYYADLARRNAAENAANMDVVQSDIRNMPLTVRDRRFNHVIANPPYYLKEKSTASVDAGRDVAVSGETPLETWIDIASRRLAPRGVFTMIQKADRLLDILSALEGRLGSVRVRPIQARSGRAARLVVVQARKLGRADFVLEAPLRMHDGPRHERDGDSYSDKALAILRNSAALDWGN</sequence>
<dbReference type="CDD" id="cd02440">
    <property type="entry name" value="AdoMet_MTases"/>
    <property type="match status" value="1"/>
</dbReference>
<organism evidence="4 5">
    <name type="scientific">Pacificibacter marinus</name>
    <dbReference type="NCBI Taxonomy" id="658057"/>
    <lineage>
        <taxon>Bacteria</taxon>
        <taxon>Pseudomonadati</taxon>
        <taxon>Pseudomonadota</taxon>
        <taxon>Alphaproteobacteria</taxon>
        <taxon>Rhodobacterales</taxon>
        <taxon>Roseobacteraceae</taxon>
        <taxon>Pacificibacter</taxon>
    </lineage>
</organism>
<dbReference type="InterPro" id="IPR029063">
    <property type="entry name" value="SAM-dependent_MTases_sf"/>
</dbReference>
<dbReference type="GO" id="GO:0032259">
    <property type="term" value="P:methylation"/>
    <property type="evidence" value="ECO:0007669"/>
    <property type="project" value="UniProtKB-KW"/>
</dbReference>
<dbReference type="PANTHER" id="PTHR47739:SF1">
    <property type="entry name" value="TRNA1(VAL) (ADENINE(37)-N6)-METHYLTRANSFERASE"/>
    <property type="match status" value="1"/>
</dbReference>
<dbReference type="SUPFAM" id="SSF53335">
    <property type="entry name" value="S-adenosyl-L-methionine-dependent methyltransferases"/>
    <property type="match status" value="1"/>
</dbReference>
<dbReference type="GO" id="GO:0008168">
    <property type="term" value="F:methyltransferase activity"/>
    <property type="evidence" value="ECO:0007669"/>
    <property type="project" value="UniProtKB-KW"/>
</dbReference>
<keyword evidence="1 4" id="KW-0489">Methyltransferase</keyword>
<name>A0A1Y5TGP5_9RHOB</name>
<dbReference type="EMBL" id="FWFW01000013">
    <property type="protein sequence ID" value="SLN63645.1"/>
    <property type="molecule type" value="Genomic_DNA"/>
</dbReference>
<dbReference type="InterPro" id="IPR007848">
    <property type="entry name" value="Small_mtfrase_dom"/>
</dbReference>
<keyword evidence="5" id="KW-1185">Reference proteome</keyword>
<gene>
    <name evidence="4" type="ORF">PAM7971_03312</name>
</gene>
<dbReference type="PANTHER" id="PTHR47739">
    <property type="entry name" value="TRNA1(VAL) (ADENINE(37)-N6)-METHYLTRANSFERASE"/>
    <property type="match status" value="1"/>
</dbReference>
<evidence type="ECO:0000256" key="1">
    <source>
        <dbReference type="ARBA" id="ARBA00022603"/>
    </source>
</evidence>
<dbReference type="Gene3D" id="3.40.50.150">
    <property type="entry name" value="Vaccinia Virus protein VP39"/>
    <property type="match status" value="1"/>
</dbReference>
<evidence type="ECO:0000313" key="5">
    <source>
        <dbReference type="Proteomes" id="UP000193307"/>
    </source>
</evidence>
<evidence type="ECO:0000313" key="4">
    <source>
        <dbReference type="EMBL" id="SLN63645.1"/>
    </source>
</evidence>
<keyword evidence="2" id="KW-0949">S-adenosyl-L-methionine</keyword>
<evidence type="ECO:0000256" key="2">
    <source>
        <dbReference type="ARBA" id="ARBA00022691"/>
    </source>
</evidence>
<accession>A0A1Y5TGP5</accession>
<proteinExistence type="predicted"/>
<dbReference type="InterPro" id="IPR050210">
    <property type="entry name" value="tRNA_Adenine-N(6)_MTase"/>
</dbReference>
<evidence type="ECO:0000259" key="3">
    <source>
        <dbReference type="Pfam" id="PF05175"/>
    </source>
</evidence>
<dbReference type="AlphaFoldDB" id="A0A1Y5TGP5"/>
<dbReference type="Pfam" id="PF05175">
    <property type="entry name" value="MTS"/>
    <property type="match status" value="1"/>
</dbReference>
<dbReference type="Proteomes" id="UP000193307">
    <property type="component" value="Unassembled WGS sequence"/>
</dbReference>
<dbReference type="STRING" id="658057.SAMN04488032_11376"/>
<keyword evidence="4" id="KW-0808">Transferase</keyword>
<protein>
    <submittedName>
        <fullName evidence="4">N5-glutamine S-adenosyl-L-methionine-dependent methyltransferase</fullName>
    </submittedName>
</protein>
<reference evidence="4 5" key="1">
    <citation type="submission" date="2017-03" db="EMBL/GenBank/DDBJ databases">
        <authorList>
            <person name="Afonso C.L."/>
            <person name="Miller P.J."/>
            <person name="Scott M.A."/>
            <person name="Spackman E."/>
            <person name="Goraichik I."/>
            <person name="Dimitrov K.M."/>
            <person name="Suarez D.L."/>
            <person name="Swayne D.E."/>
        </authorList>
    </citation>
    <scope>NUCLEOTIDE SEQUENCE [LARGE SCALE GENOMIC DNA]</scope>
    <source>
        <strain evidence="4 5">CECT 7971</strain>
    </source>
</reference>